<evidence type="ECO:0000259" key="1">
    <source>
        <dbReference type="PROSITE" id="PS50181"/>
    </source>
</evidence>
<dbReference type="InterPro" id="IPR001810">
    <property type="entry name" value="F-box_dom"/>
</dbReference>
<proteinExistence type="predicted"/>
<comment type="caution">
    <text evidence="2">The sequence shown here is derived from an EMBL/GenBank/DDBJ whole genome shotgun (WGS) entry which is preliminary data.</text>
</comment>
<dbReference type="Proteomes" id="UP001140513">
    <property type="component" value="Unassembled WGS sequence"/>
</dbReference>
<protein>
    <recommendedName>
        <fullName evidence="1">F-box domain-containing protein</fullName>
    </recommendedName>
</protein>
<organism evidence="2 3">
    <name type="scientific">Didymosphaeria variabile</name>
    <dbReference type="NCBI Taxonomy" id="1932322"/>
    <lineage>
        <taxon>Eukaryota</taxon>
        <taxon>Fungi</taxon>
        <taxon>Dikarya</taxon>
        <taxon>Ascomycota</taxon>
        <taxon>Pezizomycotina</taxon>
        <taxon>Dothideomycetes</taxon>
        <taxon>Pleosporomycetidae</taxon>
        <taxon>Pleosporales</taxon>
        <taxon>Massarineae</taxon>
        <taxon>Didymosphaeriaceae</taxon>
        <taxon>Didymosphaeria</taxon>
    </lineage>
</organism>
<dbReference type="RefSeq" id="XP_056070559.1">
    <property type="nucleotide sequence ID" value="XM_056216312.1"/>
</dbReference>
<dbReference type="PROSITE" id="PS50181">
    <property type="entry name" value="FBOX"/>
    <property type="match status" value="1"/>
</dbReference>
<feature type="domain" description="F-box" evidence="1">
    <location>
        <begin position="1"/>
        <end position="47"/>
    </location>
</feature>
<accession>A0A9W8XLC4</accession>
<evidence type="ECO:0000313" key="2">
    <source>
        <dbReference type="EMBL" id="KAJ4352203.1"/>
    </source>
</evidence>
<dbReference type="OrthoDB" id="2522477at2759"/>
<sequence length="386" mass="44010">MFPLFSLPNELIATIVEALDDRPALVALAQTCQKLHPLAEARVFRNIYIRDGTSVARLAEILDQRPERFRMIKHLEATPTVHAWRRIEQMPELAGRMARLKSLKIEAPMINSGARPQWWSEGSMGEYMDLFEGRNQGLQNEARSQGSDFLRAIQQQSNSLEYLRFTHHPEATVDPGSPEHLNTSLVSSLATLRLSSTGLSTFDRLRTFDVDYRSNLAELLFVKELAPPSLHTLGLPGLNYEYESSWRHLPSYISAMASATPFSHLRLHTDPNRLDFDDVFKIFTSPVFTHTPHREVLLGIVEILKKRASVKLICASSRAIGCHPPYLYGEKMPEEAVVFDSEKPYYQEEEVDQRFEIEDYIPEDASGWDGPFSGLGTRPWRLARRT</sequence>
<gene>
    <name evidence="2" type="ORF">N0V89_007550</name>
</gene>
<name>A0A9W8XLC4_9PLEO</name>
<dbReference type="AlphaFoldDB" id="A0A9W8XLC4"/>
<dbReference type="GeneID" id="80911080"/>
<evidence type="ECO:0000313" key="3">
    <source>
        <dbReference type="Proteomes" id="UP001140513"/>
    </source>
</evidence>
<keyword evidence="3" id="KW-1185">Reference proteome</keyword>
<dbReference type="EMBL" id="JAPEUX010000005">
    <property type="protein sequence ID" value="KAJ4352203.1"/>
    <property type="molecule type" value="Genomic_DNA"/>
</dbReference>
<reference evidence="2" key="1">
    <citation type="submission" date="2022-10" db="EMBL/GenBank/DDBJ databases">
        <title>Tapping the CABI collections for fungal endophytes: first genome assemblies for Collariella, Neodidymelliopsis, Ascochyta clinopodiicola, Didymella pomorum, Didymosphaeria variabile, Neocosmospora piperis and Neocucurbitaria cava.</title>
        <authorList>
            <person name="Hill R."/>
        </authorList>
    </citation>
    <scope>NUCLEOTIDE SEQUENCE</scope>
    <source>
        <strain evidence="2">IMI 356815</strain>
    </source>
</reference>